<dbReference type="AlphaFoldDB" id="A0A1Y6BI31"/>
<dbReference type="Gene3D" id="2.40.30.170">
    <property type="match status" value="1"/>
</dbReference>
<dbReference type="InterPro" id="IPR050739">
    <property type="entry name" value="MFP"/>
</dbReference>
<evidence type="ECO:0000256" key="2">
    <source>
        <dbReference type="SAM" id="MobiDB-lite"/>
    </source>
</evidence>
<feature type="region of interest" description="Disordered" evidence="2">
    <location>
        <begin position="1"/>
        <end position="70"/>
    </location>
</feature>
<keyword evidence="3" id="KW-0472">Membrane</keyword>
<keyword evidence="3" id="KW-1133">Transmembrane helix</keyword>
<sequence length="425" mass="44203">MAMKAQRLEPSEPSVELRPSALRPGGDAPEIREERSQPNPAPARPAAPAPAPAPATGGPGGSGGATPPRKRGRGRLLLLAVVMIAGGLGAWQGWRWWTQGRFLVSTDDAYVQADLAILSPKVSGYVAAVLVEENQPVKAGQPVVQLDDGDLRLALEAAEAKVETQQATLTRIAAQIDAAHQQVAKAEAARGATRAHLTEAEADYRRKATLVARKVSSPAELDTATAARDAAAADLKGSDAAVAAAGADVAVLQAQLEEAQQTLGELQVQRRIAARDLSFATIRAPFDGLFGNRQVQAGDYVTPGRQLGAVAPLDKVFIEANFKETDLAGITAGERATITVDALPGVEIEGRVASLSPASGSVFSLLPPENATGNFTKITQRLPVRIEVPAAVAARGVLRPGLSVVVEVDKRTAPAEATTRTAGAD</sequence>
<dbReference type="EMBL" id="FWZX01000005">
    <property type="protein sequence ID" value="SMF12887.1"/>
    <property type="molecule type" value="Genomic_DNA"/>
</dbReference>
<keyword evidence="6" id="KW-1185">Reference proteome</keyword>
<feature type="coiled-coil region" evidence="1">
    <location>
        <begin position="242"/>
        <end position="276"/>
    </location>
</feature>
<dbReference type="SUPFAM" id="SSF111369">
    <property type="entry name" value="HlyD-like secretion proteins"/>
    <property type="match status" value="2"/>
</dbReference>
<feature type="domain" description="Multidrug resistance protein MdtA-like barrel-sandwich hybrid" evidence="4">
    <location>
        <begin position="118"/>
        <end position="310"/>
    </location>
</feature>
<proteinExistence type="predicted"/>
<organism evidence="5 6">
    <name type="scientific">Tistlia consotensis USBA 355</name>
    <dbReference type="NCBI Taxonomy" id="560819"/>
    <lineage>
        <taxon>Bacteria</taxon>
        <taxon>Pseudomonadati</taxon>
        <taxon>Pseudomonadota</taxon>
        <taxon>Alphaproteobacteria</taxon>
        <taxon>Rhodospirillales</taxon>
        <taxon>Rhodovibrionaceae</taxon>
        <taxon>Tistlia</taxon>
    </lineage>
</organism>
<name>A0A1Y6BI31_9PROT</name>
<dbReference type="Proteomes" id="UP000192917">
    <property type="component" value="Unassembled WGS sequence"/>
</dbReference>
<feature type="transmembrane region" description="Helical" evidence="3">
    <location>
        <begin position="76"/>
        <end position="97"/>
    </location>
</feature>
<evidence type="ECO:0000313" key="6">
    <source>
        <dbReference type="Proteomes" id="UP000192917"/>
    </source>
</evidence>
<feature type="compositionally biased region" description="Basic and acidic residues" evidence="2">
    <location>
        <begin position="1"/>
        <end position="10"/>
    </location>
</feature>
<feature type="coiled-coil region" evidence="1">
    <location>
        <begin position="155"/>
        <end position="189"/>
    </location>
</feature>
<feature type="compositionally biased region" description="Pro residues" evidence="2">
    <location>
        <begin position="39"/>
        <end position="53"/>
    </location>
</feature>
<dbReference type="Gene3D" id="1.10.287.470">
    <property type="entry name" value="Helix hairpin bin"/>
    <property type="match status" value="1"/>
</dbReference>
<evidence type="ECO:0000313" key="5">
    <source>
        <dbReference type="EMBL" id="SMF12887.1"/>
    </source>
</evidence>
<evidence type="ECO:0000256" key="3">
    <source>
        <dbReference type="SAM" id="Phobius"/>
    </source>
</evidence>
<dbReference type="PANTHER" id="PTHR30386">
    <property type="entry name" value="MEMBRANE FUSION SUBUNIT OF EMRAB-TOLC MULTIDRUG EFFLUX PUMP"/>
    <property type="match status" value="1"/>
</dbReference>
<gene>
    <name evidence="5" type="ORF">SAMN05428998_105117</name>
</gene>
<reference evidence="5 6" key="1">
    <citation type="submission" date="2017-04" db="EMBL/GenBank/DDBJ databases">
        <authorList>
            <person name="Afonso C.L."/>
            <person name="Miller P.J."/>
            <person name="Scott M.A."/>
            <person name="Spackman E."/>
            <person name="Goraichik I."/>
            <person name="Dimitrov K.M."/>
            <person name="Suarez D.L."/>
            <person name="Swayne D.E."/>
        </authorList>
    </citation>
    <scope>NUCLEOTIDE SEQUENCE [LARGE SCALE GENOMIC DNA]</scope>
    <source>
        <strain evidence="5 6">USBA 355</strain>
    </source>
</reference>
<dbReference type="STRING" id="560819.SAMN05428998_105117"/>
<evidence type="ECO:0000259" key="4">
    <source>
        <dbReference type="Pfam" id="PF25917"/>
    </source>
</evidence>
<dbReference type="InterPro" id="IPR058625">
    <property type="entry name" value="MdtA-like_BSH"/>
</dbReference>
<dbReference type="PANTHER" id="PTHR30386:SF24">
    <property type="entry name" value="MULTIDRUG RESISTANCE EFFLUX PUMP"/>
    <property type="match status" value="1"/>
</dbReference>
<dbReference type="RefSeq" id="WP_200808444.1">
    <property type="nucleotide sequence ID" value="NZ_FWZX01000005.1"/>
</dbReference>
<evidence type="ECO:0000256" key="1">
    <source>
        <dbReference type="SAM" id="Coils"/>
    </source>
</evidence>
<dbReference type="Pfam" id="PF25917">
    <property type="entry name" value="BSH_RND"/>
    <property type="match status" value="1"/>
</dbReference>
<keyword evidence="3" id="KW-0812">Transmembrane</keyword>
<keyword evidence="1" id="KW-0175">Coiled coil</keyword>
<protein>
    <submittedName>
        <fullName evidence="5">Membrane fusion protein, multidrug efflux system</fullName>
    </submittedName>
</protein>
<dbReference type="GO" id="GO:0055085">
    <property type="term" value="P:transmembrane transport"/>
    <property type="evidence" value="ECO:0007669"/>
    <property type="project" value="InterPro"/>
</dbReference>
<dbReference type="Gene3D" id="2.40.50.100">
    <property type="match status" value="1"/>
</dbReference>
<accession>A0A1Y6BI31</accession>